<reference evidence="2" key="1">
    <citation type="submission" date="2020-03" db="EMBL/GenBank/DDBJ databases">
        <title>The deep terrestrial virosphere.</title>
        <authorList>
            <person name="Holmfeldt K."/>
            <person name="Nilsson E."/>
            <person name="Simone D."/>
            <person name="Lopez-Fernandez M."/>
            <person name="Wu X."/>
            <person name="de Brujin I."/>
            <person name="Lundin D."/>
            <person name="Andersson A."/>
            <person name="Bertilsson S."/>
            <person name="Dopson M."/>
        </authorList>
    </citation>
    <scope>NUCLEOTIDE SEQUENCE</scope>
    <source>
        <strain evidence="2">TM448B04171</strain>
    </source>
</reference>
<dbReference type="AlphaFoldDB" id="A0A6M3XYV2"/>
<gene>
    <name evidence="2" type="ORF">TM448B04171_0003</name>
</gene>
<dbReference type="EMBL" id="MT145065">
    <property type="protein sequence ID" value="QJI03175.1"/>
    <property type="molecule type" value="Genomic_DNA"/>
</dbReference>
<evidence type="ECO:0000313" key="2">
    <source>
        <dbReference type="EMBL" id="QJI03175.1"/>
    </source>
</evidence>
<keyword evidence="1" id="KW-0472">Membrane</keyword>
<name>A0A6M3XYV2_9ZZZZ</name>
<feature type="transmembrane region" description="Helical" evidence="1">
    <location>
        <begin position="52"/>
        <end position="71"/>
    </location>
</feature>
<protein>
    <recommendedName>
        <fullName evidence="3">Holin</fullName>
    </recommendedName>
</protein>
<sequence>MDGLTSFIVLVALTTGITEVCKRALSLESKFMPLVALISGLGLTFIGNVTDLTSLTILTGVAVGLSAAGLFDQTKLFKK</sequence>
<organism evidence="2">
    <name type="scientific">viral metagenome</name>
    <dbReference type="NCBI Taxonomy" id="1070528"/>
    <lineage>
        <taxon>unclassified sequences</taxon>
        <taxon>metagenomes</taxon>
        <taxon>organismal metagenomes</taxon>
    </lineage>
</organism>
<keyword evidence="1" id="KW-0812">Transmembrane</keyword>
<evidence type="ECO:0000256" key="1">
    <source>
        <dbReference type="SAM" id="Phobius"/>
    </source>
</evidence>
<keyword evidence="1" id="KW-1133">Transmembrane helix</keyword>
<evidence type="ECO:0008006" key="3">
    <source>
        <dbReference type="Google" id="ProtNLM"/>
    </source>
</evidence>
<accession>A0A6M3XYV2</accession>
<proteinExistence type="predicted"/>